<accession>A0ABW5I5S1</accession>
<keyword evidence="2" id="KW-1185">Reference proteome</keyword>
<proteinExistence type="predicted"/>
<evidence type="ECO:0000313" key="1">
    <source>
        <dbReference type="EMBL" id="MFD2484245.1"/>
    </source>
</evidence>
<reference evidence="2" key="1">
    <citation type="journal article" date="2019" name="Int. J. Syst. Evol. Microbiol.">
        <title>The Global Catalogue of Microorganisms (GCM) 10K type strain sequencing project: providing services to taxonomists for standard genome sequencing and annotation.</title>
        <authorList>
            <consortium name="The Broad Institute Genomics Platform"/>
            <consortium name="The Broad Institute Genome Sequencing Center for Infectious Disease"/>
            <person name="Wu L."/>
            <person name="Ma J."/>
        </authorList>
    </citation>
    <scope>NUCLEOTIDE SEQUENCE [LARGE SCALE GENOMIC DNA]</scope>
    <source>
        <strain evidence="2">CGMCC 4.7638</strain>
    </source>
</reference>
<sequence>MRWRQTCRIVAAKTFAAGHRGDRVGLEKTHVLVYEVMLVDVLEVGGQLRDRLDVGFTGLSVVPVC</sequence>
<evidence type="ECO:0000313" key="2">
    <source>
        <dbReference type="Proteomes" id="UP001597542"/>
    </source>
</evidence>
<dbReference type="EMBL" id="JBHUKQ010000015">
    <property type="protein sequence ID" value="MFD2484245.1"/>
    <property type="molecule type" value="Genomic_DNA"/>
</dbReference>
<organism evidence="1 2">
    <name type="scientific">Amycolatopsis albidoflavus</name>
    <dbReference type="NCBI Taxonomy" id="102226"/>
    <lineage>
        <taxon>Bacteria</taxon>
        <taxon>Bacillati</taxon>
        <taxon>Actinomycetota</taxon>
        <taxon>Actinomycetes</taxon>
        <taxon>Pseudonocardiales</taxon>
        <taxon>Pseudonocardiaceae</taxon>
        <taxon>Amycolatopsis</taxon>
    </lineage>
</organism>
<gene>
    <name evidence="1" type="ORF">ACFSUT_28490</name>
</gene>
<protein>
    <submittedName>
        <fullName evidence="1">Uncharacterized protein</fullName>
    </submittedName>
</protein>
<dbReference type="Proteomes" id="UP001597542">
    <property type="component" value="Unassembled WGS sequence"/>
</dbReference>
<dbReference type="RefSeq" id="WP_344274550.1">
    <property type="nucleotide sequence ID" value="NZ_BAAAHV010000012.1"/>
</dbReference>
<name>A0ABW5I5S1_9PSEU</name>
<comment type="caution">
    <text evidence="1">The sequence shown here is derived from an EMBL/GenBank/DDBJ whole genome shotgun (WGS) entry which is preliminary data.</text>
</comment>